<dbReference type="PANTHER" id="PTHR23507">
    <property type="entry name" value="ZGC:174356"/>
    <property type="match status" value="1"/>
</dbReference>
<feature type="transmembrane region" description="Helical" evidence="6">
    <location>
        <begin position="297"/>
        <end position="316"/>
    </location>
</feature>
<keyword evidence="2 6" id="KW-0812">Transmembrane</keyword>
<dbReference type="PANTHER" id="PTHR23507:SF37">
    <property type="entry name" value="GH08173P"/>
    <property type="match status" value="1"/>
</dbReference>
<protein>
    <submittedName>
        <fullName evidence="8">Proton-coupled folate transporter</fullName>
    </submittedName>
</protein>
<evidence type="ECO:0000313" key="8">
    <source>
        <dbReference type="RefSeq" id="XP_018012064.1"/>
    </source>
</evidence>
<feature type="compositionally biased region" description="Basic and acidic residues" evidence="5">
    <location>
        <begin position="1"/>
        <end position="10"/>
    </location>
</feature>
<sequence>MMNESAKGDDASNTSSSSSNVESARHSESAHKTGCCAKLKHGYEQVQLEPVLFIQNLVSQMVYVTSQDLMVEKACRVNHDLTPTVCNDLNSYDYTDEVIHDQVSEFLMWRNIFETAIKFAVVLFMGPWSDRVGRRGPLMLCLLMLMGESGLMLVNSFCPQWPLEMMLLCSVPYALSGGTYGLLMLAFAHTADTTGRKRRTFRMGYLDTFWYFGQSIGLAVTPLVKDVAGYAGVFGSAIVLYILAAAYVFFRLRNESPNKMEITQGSQGKCCVACETEYISLSVSAVMRKRPDNARSLILVLILIMMLDSLASSGAMNVRYLFVLRAVDWTSAQYSYWSSGTSFLSVVGGFVLVPLVTLVCTLPDQLVGVAGSVSRMAASLSYATINSASEAWLLYLGSVVGCFSVLAPVAVRSCLSKLAPADIGSVFAVMAACESLVPFLSAPIYRALYNATNTLHPGYYNFFSTGVYLVMILLFGWLLKSVDLARPET</sequence>
<feature type="compositionally biased region" description="Low complexity" evidence="5">
    <location>
        <begin position="11"/>
        <end position="22"/>
    </location>
</feature>
<evidence type="ECO:0000256" key="2">
    <source>
        <dbReference type="ARBA" id="ARBA00022692"/>
    </source>
</evidence>
<accession>A0A8B7NEM8</accession>
<evidence type="ECO:0000256" key="4">
    <source>
        <dbReference type="ARBA" id="ARBA00023136"/>
    </source>
</evidence>
<dbReference type="InterPro" id="IPR011701">
    <property type="entry name" value="MFS"/>
</dbReference>
<organism evidence="7 8">
    <name type="scientific">Hyalella azteca</name>
    <name type="common">Amphipod</name>
    <dbReference type="NCBI Taxonomy" id="294128"/>
    <lineage>
        <taxon>Eukaryota</taxon>
        <taxon>Metazoa</taxon>
        <taxon>Ecdysozoa</taxon>
        <taxon>Arthropoda</taxon>
        <taxon>Crustacea</taxon>
        <taxon>Multicrustacea</taxon>
        <taxon>Malacostraca</taxon>
        <taxon>Eumalacostraca</taxon>
        <taxon>Peracarida</taxon>
        <taxon>Amphipoda</taxon>
        <taxon>Senticaudata</taxon>
        <taxon>Talitrida</taxon>
        <taxon>Talitroidea</taxon>
        <taxon>Hyalellidae</taxon>
        <taxon>Hyalella</taxon>
    </lineage>
</organism>
<feature type="transmembrane region" description="Helical" evidence="6">
    <location>
        <begin position="138"/>
        <end position="157"/>
    </location>
</feature>
<dbReference type="InterPro" id="IPR036259">
    <property type="entry name" value="MFS_trans_sf"/>
</dbReference>
<feature type="transmembrane region" description="Helical" evidence="6">
    <location>
        <begin position="336"/>
        <end position="359"/>
    </location>
</feature>
<dbReference type="GO" id="GO:0016020">
    <property type="term" value="C:membrane"/>
    <property type="evidence" value="ECO:0007669"/>
    <property type="project" value="UniProtKB-SubCell"/>
</dbReference>
<keyword evidence="7" id="KW-1185">Reference proteome</keyword>
<keyword evidence="4 6" id="KW-0472">Membrane</keyword>
<dbReference type="RefSeq" id="XP_018012064.1">
    <property type="nucleotide sequence ID" value="XM_018156575.2"/>
</dbReference>
<dbReference type="Proteomes" id="UP000694843">
    <property type="component" value="Unplaced"/>
</dbReference>
<reference evidence="8" key="1">
    <citation type="submission" date="2025-08" db="UniProtKB">
        <authorList>
            <consortium name="RefSeq"/>
        </authorList>
    </citation>
    <scope>IDENTIFICATION</scope>
    <source>
        <tissue evidence="8">Whole organism</tissue>
    </source>
</reference>
<dbReference type="Pfam" id="PF07690">
    <property type="entry name" value="MFS_1"/>
    <property type="match status" value="1"/>
</dbReference>
<feature type="region of interest" description="Disordered" evidence="5">
    <location>
        <begin position="1"/>
        <end position="27"/>
    </location>
</feature>
<feature type="transmembrane region" description="Helical" evidence="6">
    <location>
        <begin position="230"/>
        <end position="250"/>
    </location>
</feature>
<evidence type="ECO:0000256" key="1">
    <source>
        <dbReference type="ARBA" id="ARBA00004141"/>
    </source>
</evidence>
<evidence type="ECO:0000256" key="6">
    <source>
        <dbReference type="SAM" id="Phobius"/>
    </source>
</evidence>
<feature type="transmembrane region" description="Helical" evidence="6">
    <location>
        <begin position="163"/>
        <end position="187"/>
    </location>
</feature>
<feature type="transmembrane region" description="Helical" evidence="6">
    <location>
        <begin position="458"/>
        <end position="479"/>
    </location>
</feature>
<dbReference type="GeneID" id="108669270"/>
<dbReference type="KEGG" id="hazt:108669270"/>
<evidence type="ECO:0000256" key="3">
    <source>
        <dbReference type="ARBA" id="ARBA00022989"/>
    </source>
</evidence>
<name>A0A8B7NEM8_HYAAZ</name>
<dbReference type="AlphaFoldDB" id="A0A8B7NEM8"/>
<dbReference type="Gene3D" id="1.20.1250.20">
    <property type="entry name" value="MFS general substrate transporter like domains"/>
    <property type="match status" value="1"/>
</dbReference>
<comment type="subcellular location">
    <subcellularLocation>
        <location evidence="1">Membrane</location>
        <topology evidence="1">Multi-pass membrane protein</topology>
    </subcellularLocation>
</comment>
<evidence type="ECO:0000313" key="7">
    <source>
        <dbReference type="Proteomes" id="UP000694843"/>
    </source>
</evidence>
<dbReference type="GO" id="GO:0022857">
    <property type="term" value="F:transmembrane transporter activity"/>
    <property type="evidence" value="ECO:0007669"/>
    <property type="project" value="InterPro"/>
</dbReference>
<feature type="transmembrane region" description="Helical" evidence="6">
    <location>
        <begin position="391"/>
        <end position="411"/>
    </location>
</feature>
<keyword evidence="3 6" id="KW-1133">Transmembrane helix</keyword>
<feature type="transmembrane region" description="Helical" evidence="6">
    <location>
        <begin position="423"/>
        <end position="446"/>
    </location>
</feature>
<proteinExistence type="predicted"/>
<dbReference type="OrthoDB" id="419734at2759"/>
<dbReference type="SUPFAM" id="SSF103473">
    <property type="entry name" value="MFS general substrate transporter"/>
    <property type="match status" value="1"/>
</dbReference>
<gene>
    <name evidence="8" type="primary">LOC108669270</name>
</gene>
<feature type="transmembrane region" description="Helical" evidence="6">
    <location>
        <begin position="208"/>
        <end position="224"/>
    </location>
</feature>
<evidence type="ECO:0000256" key="5">
    <source>
        <dbReference type="SAM" id="MobiDB-lite"/>
    </source>
</evidence>